<reference evidence="1" key="1">
    <citation type="submission" date="2025-08" db="UniProtKB">
        <authorList>
            <consortium name="Ensembl"/>
        </authorList>
    </citation>
    <scope>IDENTIFICATION</scope>
</reference>
<dbReference type="PANTHER" id="PTHR11799">
    <property type="entry name" value="PARAOXONASE"/>
    <property type="match status" value="1"/>
</dbReference>
<dbReference type="AlphaFoldDB" id="A0A8C9QC36"/>
<dbReference type="Gene3D" id="2.120.10.30">
    <property type="entry name" value="TolB, C-terminal domain"/>
    <property type="match status" value="1"/>
</dbReference>
<evidence type="ECO:0000313" key="1">
    <source>
        <dbReference type="Ensembl" id="ENSSDAP00000019339.1"/>
    </source>
</evidence>
<dbReference type="Proteomes" id="UP000694422">
    <property type="component" value="Unplaced"/>
</dbReference>
<accession>A0A8C9QC36</accession>
<dbReference type="GO" id="GO:0004064">
    <property type="term" value="F:arylesterase activity"/>
    <property type="evidence" value="ECO:0007669"/>
    <property type="project" value="TreeGrafter"/>
</dbReference>
<reference evidence="1" key="2">
    <citation type="submission" date="2025-09" db="UniProtKB">
        <authorList>
            <consortium name="Ensembl"/>
        </authorList>
    </citation>
    <scope>IDENTIFICATION</scope>
</reference>
<evidence type="ECO:0000313" key="2">
    <source>
        <dbReference type="Proteomes" id="UP000694422"/>
    </source>
</evidence>
<dbReference type="Ensembl" id="ENSSDAT00000022116.1">
    <property type="protein sequence ID" value="ENSSDAP00000019339.1"/>
    <property type="gene ID" value="ENSSDAG00000017629.1"/>
</dbReference>
<protein>
    <submittedName>
        <fullName evidence="1">Uncharacterized protein</fullName>
    </submittedName>
</protein>
<dbReference type="InterPro" id="IPR051288">
    <property type="entry name" value="Serum_paraoxonase/arylesterase"/>
</dbReference>
<proteinExistence type="predicted"/>
<sequence length="95" mass="10669">MGYYCYFLIRFSIPSLKVVIHTCLVLSVHSFLPPRERLNAFREVKPVELPNCNLVKGVEAGSEDLEILPNGLAFISSVSVFFHSLCSRTISRTGH</sequence>
<dbReference type="PANTHER" id="PTHR11799:SF16">
    <property type="entry name" value="SERUM PARAOXONASE_ARYLESTERASE 1"/>
    <property type="match status" value="1"/>
</dbReference>
<dbReference type="InterPro" id="IPR011042">
    <property type="entry name" value="6-blade_b-propeller_TolB-like"/>
</dbReference>
<dbReference type="GO" id="GO:0009636">
    <property type="term" value="P:response to toxic substance"/>
    <property type="evidence" value="ECO:0007669"/>
    <property type="project" value="TreeGrafter"/>
</dbReference>
<name>A0A8C9QC36_SPEDA</name>
<keyword evidence="2" id="KW-1185">Reference proteome</keyword>
<organism evidence="1 2">
    <name type="scientific">Spermophilus dauricus</name>
    <name type="common">Daurian ground squirrel</name>
    <dbReference type="NCBI Taxonomy" id="99837"/>
    <lineage>
        <taxon>Eukaryota</taxon>
        <taxon>Metazoa</taxon>
        <taxon>Chordata</taxon>
        <taxon>Craniata</taxon>
        <taxon>Vertebrata</taxon>
        <taxon>Euteleostomi</taxon>
        <taxon>Mammalia</taxon>
        <taxon>Eutheria</taxon>
        <taxon>Euarchontoglires</taxon>
        <taxon>Glires</taxon>
        <taxon>Rodentia</taxon>
        <taxon>Sciuromorpha</taxon>
        <taxon>Sciuridae</taxon>
        <taxon>Xerinae</taxon>
        <taxon>Marmotini</taxon>
        <taxon>Spermophilus</taxon>
    </lineage>
</organism>